<name>A0ABS2K195_9GAMM</name>
<feature type="transmembrane region" description="Helical" evidence="7">
    <location>
        <begin position="63"/>
        <end position="82"/>
    </location>
</feature>
<sequence>MSHLLSPRRSACFNKLTFATGNVAAIFLALYIAFARNLERPYWAMFSVFIVAKPLAGAVRSKAVFRLVGTLVGASVAVFLVPPLVQSPELLCAAMAVWVGLCVCVAVLDRTPRNYVPTLAGYTVAIIAFSVVYNPVTVFDTAVSRVEEISLGIVCAALIHSLFFPRNTADELNDRLDTAITAITAWIDAAIREPNKADNAAAAQRLTQLMTNLHTAYTYIPYETSNVRRSTQLVRTLQNRLALLLPLFSNVQAGLAELTAADGINASVQAHMERAADIARRMGAARSAADLPGPIATSQLAFAGAGWAGQVEQATLVNLVELLNALRDCRLLAYAINGKRISFDAQLERDIKASAGHPFHVDRGLALQSGLAVAAAILIACAVWIGAAWPEGGVAVQFAAIGCSLFASMDNPAKLIRSAIFGIVVALPIGAVFEFAVLPRIDGFVSLALVLAPMLLLFSYMQTIPKLEGAALVLAITFSGSLALQQSYTSDFASFLNVNSAEIAGLLMAVVVNVVFRTIDPIRHALRISRKGWKEVGALARRRQLPDLRTWTMQMFDRHGMVTARVSTHQAVDRRVSASMDGLKDLRVGLDVAALITLSNTSDESERRALNNVLDAVADVYDAKAAGASSDHHEKLVTSIDDGLAQLSSRATDNSALKGITALVGLRLDLGSEVELHPAGALIV</sequence>
<dbReference type="Proteomes" id="UP001430149">
    <property type="component" value="Unassembled WGS sequence"/>
</dbReference>
<comment type="caution">
    <text evidence="8">The sequence shown here is derived from an EMBL/GenBank/DDBJ whole genome shotgun (WGS) entry which is preliminary data.</text>
</comment>
<feature type="transmembrane region" description="Helical" evidence="7">
    <location>
        <begin position="500"/>
        <end position="519"/>
    </location>
</feature>
<reference evidence="8" key="1">
    <citation type="submission" date="2020-10" db="EMBL/GenBank/DDBJ databases">
        <title>Phylogeny of dyella-like bacteria.</title>
        <authorList>
            <person name="Fu J."/>
        </authorList>
    </citation>
    <scope>NUCLEOTIDE SEQUENCE</scope>
    <source>
        <strain evidence="8">DHOC52</strain>
    </source>
</reference>
<keyword evidence="2" id="KW-0813">Transport</keyword>
<evidence type="ECO:0000256" key="4">
    <source>
        <dbReference type="ARBA" id="ARBA00022692"/>
    </source>
</evidence>
<accession>A0ABS2K195</accession>
<keyword evidence="5 7" id="KW-1133">Transmembrane helix</keyword>
<dbReference type="InterPro" id="IPR006726">
    <property type="entry name" value="PHBA_efflux_AaeB/fusaric-R"/>
</dbReference>
<dbReference type="EMBL" id="JADIKE010000030">
    <property type="protein sequence ID" value="MBM7125025.1"/>
    <property type="molecule type" value="Genomic_DNA"/>
</dbReference>
<proteinExistence type="predicted"/>
<feature type="transmembrane region" description="Helical" evidence="7">
    <location>
        <begin position="148"/>
        <end position="165"/>
    </location>
</feature>
<organism evidence="8 9">
    <name type="scientific">Dyella flava</name>
    <dbReference type="NCBI Taxonomy" id="1920170"/>
    <lineage>
        <taxon>Bacteria</taxon>
        <taxon>Pseudomonadati</taxon>
        <taxon>Pseudomonadota</taxon>
        <taxon>Gammaproteobacteria</taxon>
        <taxon>Lysobacterales</taxon>
        <taxon>Rhodanobacteraceae</taxon>
        <taxon>Dyella</taxon>
    </lineage>
</organism>
<protein>
    <submittedName>
        <fullName evidence="8">FUSC family protein</fullName>
    </submittedName>
</protein>
<evidence type="ECO:0000256" key="5">
    <source>
        <dbReference type="ARBA" id="ARBA00022989"/>
    </source>
</evidence>
<feature type="transmembrane region" description="Helical" evidence="7">
    <location>
        <begin position="444"/>
        <end position="462"/>
    </location>
</feature>
<feature type="transmembrane region" description="Helical" evidence="7">
    <location>
        <begin position="40"/>
        <end position="56"/>
    </location>
</feature>
<dbReference type="PANTHER" id="PTHR30509:SF9">
    <property type="entry name" value="MULTIDRUG RESISTANCE PROTEIN MDTO"/>
    <property type="match status" value="1"/>
</dbReference>
<evidence type="ECO:0000313" key="9">
    <source>
        <dbReference type="Proteomes" id="UP001430149"/>
    </source>
</evidence>
<evidence type="ECO:0000256" key="6">
    <source>
        <dbReference type="ARBA" id="ARBA00023136"/>
    </source>
</evidence>
<feature type="transmembrane region" description="Helical" evidence="7">
    <location>
        <begin position="115"/>
        <end position="136"/>
    </location>
</feature>
<evidence type="ECO:0000313" key="8">
    <source>
        <dbReference type="EMBL" id="MBM7125025.1"/>
    </source>
</evidence>
<keyword evidence="4 7" id="KW-0812">Transmembrane</keyword>
<evidence type="ECO:0000256" key="3">
    <source>
        <dbReference type="ARBA" id="ARBA00022475"/>
    </source>
</evidence>
<dbReference type="RefSeq" id="WP_204680542.1">
    <property type="nucleotide sequence ID" value="NZ_BSNR01000005.1"/>
</dbReference>
<feature type="transmembrane region" description="Helical" evidence="7">
    <location>
        <begin position="469"/>
        <end position="488"/>
    </location>
</feature>
<gene>
    <name evidence="8" type="ORF">ISP19_06485</name>
</gene>
<feature type="transmembrane region" description="Helical" evidence="7">
    <location>
        <begin position="88"/>
        <end position="108"/>
    </location>
</feature>
<feature type="transmembrane region" description="Helical" evidence="7">
    <location>
        <begin position="392"/>
        <end position="408"/>
    </location>
</feature>
<keyword evidence="6 7" id="KW-0472">Membrane</keyword>
<dbReference type="Pfam" id="PF04632">
    <property type="entry name" value="FUSC"/>
    <property type="match status" value="1"/>
</dbReference>
<keyword evidence="3" id="KW-1003">Cell membrane</keyword>
<dbReference type="PANTHER" id="PTHR30509">
    <property type="entry name" value="P-HYDROXYBENZOIC ACID EFFLUX PUMP SUBUNIT-RELATED"/>
    <property type="match status" value="1"/>
</dbReference>
<feature type="transmembrane region" description="Helical" evidence="7">
    <location>
        <begin position="365"/>
        <end position="386"/>
    </location>
</feature>
<evidence type="ECO:0000256" key="7">
    <source>
        <dbReference type="SAM" id="Phobius"/>
    </source>
</evidence>
<feature type="transmembrane region" description="Helical" evidence="7">
    <location>
        <begin position="12"/>
        <end position="34"/>
    </location>
</feature>
<evidence type="ECO:0000256" key="2">
    <source>
        <dbReference type="ARBA" id="ARBA00022448"/>
    </source>
</evidence>
<keyword evidence="9" id="KW-1185">Reference proteome</keyword>
<feature type="transmembrane region" description="Helical" evidence="7">
    <location>
        <begin position="420"/>
        <end position="438"/>
    </location>
</feature>
<comment type="subcellular location">
    <subcellularLocation>
        <location evidence="1">Cell membrane</location>
        <topology evidence="1">Multi-pass membrane protein</topology>
    </subcellularLocation>
</comment>
<evidence type="ECO:0000256" key="1">
    <source>
        <dbReference type="ARBA" id="ARBA00004651"/>
    </source>
</evidence>